<keyword evidence="2" id="KW-1185">Reference proteome</keyword>
<sequence>MSKRKREDHDNAQQEKKQRNGFSVGPANLPDGTYRRKTQKIKNDLIQKAKVKKEYAKIKSHEGGEDDAGPRYDPYAETVDPTRPEAVEDLEEITAVETAGEIHPERQAMLDRPEDEVQEEGRYERKRSKRFMPMDGRDGSHDRNWKLRAKHDTTRPVRYQNEFAQAEEKKAQLQAREAAREQRERERHAMAKARKPGKDGKQKLGRQSNVLLSRVKRLVEKG</sequence>
<name>A0ACC3A2F1_9EURO</name>
<organism evidence="1 2">
    <name type="scientific">Neophaeococcomyces mojaviensis</name>
    <dbReference type="NCBI Taxonomy" id="3383035"/>
    <lineage>
        <taxon>Eukaryota</taxon>
        <taxon>Fungi</taxon>
        <taxon>Dikarya</taxon>
        <taxon>Ascomycota</taxon>
        <taxon>Pezizomycotina</taxon>
        <taxon>Eurotiomycetes</taxon>
        <taxon>Chaetothyriomycetidae</taxon>
        <taxon>Chaetothyriales</taxon>
        <taxon>Chaetothyriales incertae sedis</taxon>
        <taxon>Neophaeococcomyces</taxon>
    </lineage>
</organism>
<gene>
    <name evidence="1" type="ORF">H2198_006841</name>
</gene>
<protein>
    <submittedName>
        <fullName evidence="1">Uncharacterized protein</fullName>
    </submittedName>
</protein>
<comment type="caution">
    <text evidence="1">The sequence shown here is derived from an EMBL/GenBank/DDBJ whole genome shotgun (WGS) entry which is preliminary data.</text>
</comment>
<proteinExistence type="predicted"/>
<dbReference type="EMBL" id="JAPDRQ010000133">
    <property type="protein sequence ID" value="KAJ9654042.1"/>
    <property type="molecule type" value="Genomic_DNA"/>
</dbReference>
<dbReference type="Proteomes" id="UP001172386">
    <property type="component" value="Unassembled WGS sequence"/>
</dbReference>
<accession>A0ACC3A2F1</accession>
<evidence type="ECO:0000313" key="2">
    <source>
        <dbReference type="Proteomes" id="UP001172386"/>
    </source>
</evidence>
<reference evidence="1" key="1">
    <citation type="submission" date="2022-10" db="EMBL/GenBank/DDBJ databases">
        <title>Culturing micro-colonial fungi from biological soil crusts in the Mojave desert and describing Neophaeococcomyces mojavensis, and introducing the new genera and species Taxawa tesnikishii.</title>
        <authorList>
            <person name="Kurbessoian T."/>
            <person name="Stajich J.E."/>
        </authorList>
    </citation>
    <scope>NUCLEOTIDE SEQUENCE</scope>
    <source>
        <strain evidence="1">JES_112</strain>
    </source>
</reference>
<evidence type="ECO:0000313" key="1">
    <source>
        <dbReference type="EMBL" id="KAJ9654042.1"/>
    </source>
</evidence>